<sequence length="73" mass="8191">MKKTKWPVAFVFAMSALLAGCESVPPDAPPRPPPKAEMSPVLPSWSTTTWVMGYWKWDGTEWIWIPGHLAPKP</sequence>
<evidence type="ECO:0000313" key="2">
    <source>
        <dbReference type="Proteomes" id="UP000238982"/>
    </source>
</evidence>
<dbReference type="PROSITE" id="PS51257">
    <property type="entry name" value="PROKAR_LIPOPROTEIN"/>
    <property type="match status" value="1"/>
</dbReference>
<accession>A0A2S9LUN5</accession>
<reference evidence="1 2" key="1">
    <citation type="submission" date="2018-03" db="EMBL/GenBank/DDBJ databases">
        <authorList>
            <person name="Keele B.F."/>
        </authorList>
    </citation>
    <scope>NUCLEOTIDE SEQUENCE [LARGE SCALE GENOMIC DNA]</scope>
    <source>
        <strain evidence="1 2">AU19729</strain>
    </source>
</reference>
<dbReference type="NCBIfam" id="NF037971">
    <property type="entry name" value="lipo_BcpO"/>
    <property type="match status" value="1"/>
</dbReference>
<evidence type="ECO:0008006" key="3">
    <source>
        <dbReference type="Google" id="ProtNLM"/>
    </source>
</evidence>
<comment type="caution">
    <text evidence="1">The sequence shown here is derived from an EMBL/GenBank/DDBJ whole genome shotgun (WGS) entry which is preliminary data.</text>
</comment>
<dbReference type="Proteomes" id="UP000238982">
    <property type="component" value="Unassembled WGS sequence"/>
</dbReference>
<proteinExistence type="predicted"/>
<dbReference type="EMBL" id="PVGH01000070">
    <property type="protein sequence ID" value="PRF59037.1"/>
    <property type="molecule type" value="Genomic_DNA"/>
</dbReference>
<name>A0A2S9LUN5_9BURK</name>
<organism evidence="1 2">
    <name type="scientific">Burkholderia multivorans</name>
    <dbReference type="NCBI Taxonomy" id="87883"/>
    <lineage>
        <taxon>Bacteria</taxon>
        <taxon>Pseudomonadati</taxon>
        <taxon>Pseudomonadota</taxon>
        <taxon>Betaproteobacteria</taxon>
        <taxon>Burkholderiales</taxon>
        <taxon>Burkholderiaceae</taxon>
        <taxon>Burkholderia</taxon>
        <taxon>Burkholderia cepacia complex</taxon>
    </lineage>
</organism>
<dbReference type="AlphaFoldDB" id="A0A2S9LUN5"/>
<protein>
    <recommendedName>
        <fullName evidence="3">Lipoprotein</fullName>
    </recommendedName>
</protein>
<evidence type="ECO:0000313" key="1">
    <source>
        <dbReference type="EMBL" id="PRF59037.1"/>
    </source>
</evidence>
<gene>
    <name evidence="1" type="ORF">C6Q15_18055</name>
</gene>